<proteinExistence type="predicted"/>
<organism evidence="3">
    <name type="scientific">Hymenolepis diminuta</name>
    <name type="common">Rat tapeworm</name>
    <dbReference type="NCBI Taxonomy" id="6216"/>
    <lineage>
        <taxon>Eukaryota</taxon>
        <taxon>Metazoa</taxon>
        <taxon>Spiralia</taxon>
        <taxon>Lophotrochozoa</taxon>
        <taxon>Platyhelminthes</taxon>
        <taxon>Cestoda</taxon>
        <taxon>Eucestoda</taxon>
        <taxon>Cyclophyllidea</taxon>
        <taxon>Hymenolepididae</taxon>
        <taxon>Hymenolepis</taxon>
    </lineage>
</organism>
<evidence type="ECO:0000313" key="2">
    <source>
        <dbReference type="Proteomes" id="UP000274504"/>
    </source>
</evidence>
<dbReference type="EMBL" id="UYSG01005042">
    <property type="protein sequence ID" value="VDL58671.1"/>
    <property type="molecule type" value="Genomic_DNA"/>
</dbReference>
<sequence>MPPTPNDSDMVVTGLDAMHLTGDASHGLIAHRPSSMMVSAVSFILHFAEIL</sequence>
<dbReference type="WBParaSite" id="HDID_0000635501-mRNA-1">
    <property type="protein sequence ID" value="HDID_0000635501-mRNA-1"/>
    <property type="gene ID" value="HDID_0000635501"/>
</dbReference>
<name>A0A0R3SN40_HYMDI</name>
<evidence type="ECO:0000313" key="3">
    <source>
        <dbReference type="WBParaSite" id="HDID_0000635501-mRNA-1"/>
    </source>
</evidence>
<dbReference type="Proteomes" id="UP000274504">
    <property type="component" value="Unassembled WGS sequence"/>
</dbReference>
<reference evidence="3" key="1">
    <citation type="submission" date="2017-02" db="UniProtKB">
        <authorList>
            <consortium name="WormBaseParasite"/>
        </authorList>
    </citation>
    <scope>IDENTIFICATION</scope>
</reference>
<evidence type="ECO:0000313" key="1">
    <source>
        <dbReference type="EMBL" id="VDL58671.1"/>
    </source>
</evidence>
<gene>
    <name evidence="1" type="ORF">HDID_LOCUS6353</name>
</gene>
<dbReference type="AlphaFoldDB" id="A0A0R3SN40"/>
<reference evidence="1 2" key="2">
    <citation type="submission" date="2018-11" db="EMBL/GenBank/DDBJ databases">
        <authorList>
            <consortium name="Pathogen Informatics"/>
        </authorList>
    </citation>
    <scope>NUCLEOTIDE SEQUENCE [LARGE SCALE GENOMIC DNA]</scope>
</reference>
<accession>A0A0R3SN40</accession>
<protein>
    <submittedName>
        <fullName evidence="1 3">Uncharacterized protein</fullName>
    </submittedName>
</protein>